<evidence type="ECO:0000313" key="2">
    <source>
        <dbReference type="EMBL" id="GAA1396940.1"/>
    </source>
</evidence>
<accession>A0ABN1Y5P0</accession>
<dbReference type="EMBL" id="BAAAJK010000034">
    <property type="protein sequence ID" value="GAA1396940.1"/>
    <property type="molecule type" value="Genomic_DNA"/>
</dbReference>
<evidence type="ECO:0008006" key="4">
    <source>
        <dbReference type="Google" id="ProtNLM"/>
    </source>
</evidence>
<comment type="caution">
    <text evidence="2">The sequence shown here is derived from an EMBL/GenBank/DDBJ whole genome shotgun (WGS) entry which is preliminary data.</text>
</comment>
<name>A0ABN1Y5P0_9PSEU</name>
<gene>
    <name evidence="2" type="ORF">GCM10009613_48850</name>
</gene>
<feature type="transmembrane region" description="Helical" evidence="1">
    <location>
        <begin position="112"/>
        <end position="128"/>
    </location>
</feature>
<evidence type="ECO:0000313" key="3">
    <source>
        <dbReference type="Proteomes" id="UP001501414"/>
    </source>
</evidence>
<keyword evidence="1" id="KW-1133">Transmembrane helix</keyword>
<sequence>MPVDGRRIGTVDLLVSATFLLVGLVNAAPVAGLLGGSALRRLYGTTPADPATAVLLRHRAVLLGLLGAALAVAAFVPAWRMPAGIAGLVSMVVFVVLAPPRRGLPAGITRTAVIDVLLSVLLAGALLAG</sequence>
<keyword evidence="3" id="KW-1185">Reference proteome</keyword>
<feature type="transmembrane region" description="Helical" evidence="1">
    <location>
        <begin position="83"/>
        <end position="100"/>
    </location>
</feature>
<protein>
    <recommendedName>
        <fullName evidence="4">Phosphopantetheine adenylyltransferase</fullName>
    </recommendedName>
</protein>
<reference evidence="2 3" key="1">
    <citation type="journal article" date="2019" name="Int. J. Syst. Evol. Microbiol.">
        <title>The Global Catalogue of Microorganisms (GCM) 10K type strain sequencing project: providing services to taxonomists for standard genome sequencing and annotation.</title>
        <authorList>
            <consortium name="The Broad Institute Genomics Platform"/>
            <consortium name="The Broad Institute Genome Sequencing Center for Infectious Disease"/>
            <person name="Wu L."/>
            <person name="Ma J."/>
        </authorList>
    </citation>
    <scope>NUCLEOTIDE SEQUENCE [LARGE SCALE GENOMIC DNA]</scope>
    <source>
        <strain evidence="2 3">JCM 11896</strain>
    </source>
</reference>
<keyword evidence="1" id="KW-0812">Transmembrane</keyword>
<proteinExistence type="predicted"/>
<feature type="transmembrane region" description="Helical" evidence="1">
    <location>
        <begin position="60"/>
        <end position="77"/>
    </location>
</feature>
<keyword evidence="1" id="KW-0472">Membrane</keyword>
<dbReference type="Proteomes" id="UP001501414">
    <property type="component" value="Unassembled WGS sequence"/>
</dbReference>
<evidence type="ECO:0000256" key="1">
    <source>
        <dbReference type="SAM" id="Phobius"/>
    </source>
</evidence>
<feature type="transmembrane region" description="Helical" evidence="1">
    <location>
        <begin position="13"/>
        <end position="39"/>
    </location>
</feature>
<organism evidence="2 3">
    <name type="scientific">Pseudonocardia kongjuensis</name>
    <dbReference type="NCBI Taxonomy" id="102227"/>
    <lineage>
        <taxon>Bacteria</taxon>
        <taxon>Bacillati</taxon>
        <taxon>Actinomycetota</taxon>
        <taxon>Actinomycetes</taxon>
        <taxon>Pseudonocardiales</taxon>
        <taxon>Pseudonocardiaceae</taxon>
        <taxon>Pseudonocardia</taxon>
    </lineage>
</organism>